<evidence type="ECO:0000256" key="2">
    <source>
        <dbReference type="ARBA" id="ARBA00023004"/>
    </source>
</evidence>
<dbReference type="SUPFAM" id="SSF46548">
    <property type="entry name" value="alpha-helical ferredoxin"/>
    <property type="match status" value="1"/>
</dbReference>
<evidence type="ECO:0000256" key="3">
    <source>
        <dbReference type="ARBA" id="ARBA00023014"/>
    </source>
</evidence>
<dbReference type="RefSeq" id="WP_349230057.1">
    <property type="nucleotide sequence ID" value="NZ_JBBMFJ010000029.1"/>
</dbReference>
<keyword evidence="3" id="KW-0411">Iron-sulfur</keyword>
<accession>A0ABV1HR08</accession>
<protein>
    <recommendedName>
        <fullName evidence="6">4Fe-4S ferredoxin-type domain-containing protein</fullName>
    </recommendedName>
</protein>
<dbReference type="EMBL" id="JBBMFJ010000029">
    <property type="protein sequence ID" value="MEQ2563998.1"/>
    <property type="molecule type" value="Genomic_DNA"/>
</dbReference>
<proteinExistence type="predicted"/>
<name>A0ABV1HR08_9FIRM</name>
<dbReference type="Proteomes" id="UP001437460">
    <property type="component" value="Unassembled WGS sequence"/>
</dbReference>
<dbReference type="Gene3D" id="1.10.1060.10">
    <property type="entry name" value="Alpha-helical ferredoxin"/>
    <property type="match status" value="1"/>
</dbReference>
<evidence type="ECO:0000313" key="4">
    <source>
        <dbReference type="EMBL" id="MEQ2563998.1"/>
    </source>
</evidence>
<keyword evidence="5" id="KW-1185">Reference proteome</keyword>
<evidence type="ECO:0008006" key="6">
    <source>
        <dbReference type="Google" id="ProtNLM"/>
    </source>
</evidence>
<dbReference type="InterPro" id="IPR017900">
    <property type="entry name" value="4Fe4S_Fe_S_CS"/>
</dbReference>
<dbReference type="InterPro" id="IPR009051">
    <property type="entry name" value="Helical_ferredxn"/>
</dbReference>
<keyword evidence="1" id="KW-0479">Metal-binding</keyword>
<gene>
    <name evidence="4" type="ORF">WMO41_12630</name>
</gene>
<dbReference type="PROSITE" id="PS00198">
    <property type="entry name" value="4FE4S_FER_1"/>
    <property type="match status" value="1"/>
</dbReference>
<sequence>MKDFTGLTAAQKETLGKAQEELNRIPLIPCTTCNYCAKVCPMEIGISGSFTAMNYLTLYGDKASALHQENWLVGGHGLAIRIVFLQSADPVIALIAKLSRHNFDSSHPITPALSAFPSMPPLAA</sequence>
<reference evidence="4 5" key="1">
    <citation type="submission" date="2024-03" db="EMBL/GenBank/DDBJ databases">
        <title>Human intestinal bacterial collection.</title>
        <authorList>
            <person name="Pauvert C."/>
            <person name="Hitch T.C.A."/>
            <person name="Clavel T."/>
        </authorList>
    </citation>
    <scope>NUCLEOTIDE SEQUENCE [LARGE SCALE GENOMIC DNA]</scope>
    <source>
        <strain evidence="4 5">CLA-AP-H27</strain>
    </source>
</reference>
<comment type="caution">
    <text evidence="4">The sequence shown here is derived from an EMBL/GenBank/DDBJ whole genome shotgun (WGS) entry which is preliminary data.</text>
</comment>
<evidence type="ECO:0000256" key="1">
    <source>
        <dbReference type="ARBA" id="ARBA00022723"/>
    </source>
</evidence>
<keyword evidence="2" id="KW-0408">Iron</keyword>
<evidence type="ECO:0000313" key="5">
    <source>
        <dbReference type="Proteomes" id="UP001437460"/>
    </source>
</evidence>
<organism evidence="4 5">
    <name type="scientific">Ventrimonas faecis</name>
    <dbReference type="NCBI Taxonomy" id="3133170"/>
    <lineage>
        <taxon>Bacteria</taxon>
        <taxon>Bacillati</taxon>
        <taxon>Bacillota</taxon>
        <taxon>Clostridia</taxon>
        <taxon>Lachnospirales</taxon>
        <taxon>Lachnospiraceae</taxon>
        <taxon>Ventrimonas</taxon>
    </lineage>
</organism>